<evidence type="ECO:0000259" key="1">
    <source>
        <dbReference type="PROSITE" id="PS51186"/>
    </source>
</evidence>
<proteinExistence type="predicted"/>
<dbReference type="InterPro" id="IPR000182">
    <property type="entry name" value="GNAT_dom"/>
</dbReference>
<dbReference type="Proteomes" id="UP001291653">
    <property type="component" value="Unassembled WGS sequence"/>
</dbReference>
<dbReference type="RefSeq" id="WP_323448540.1">
    <property type="nucleotide sequence ID" value="NZ_BSBI01000008.1"/>
</dbReference>
<sequence>MSATANLTVRRYAHTDLPQIRQALIDVHADVYADAMDDAFNQRFPWFVDHWGSDRTFDCVIAYDGDEPVGFAYGAPSAPYREWWREHLGTVPVAHRTFAYSELAVRTAWRRTGTAALVTRALLDGRKEDLVVLLVDITHPRVQALYESWGFRKVGERRPPVPGAPLCAVMLAGLPLGGPA</sequence>
<dbReference type="InterPro" id="IPR016181">
    <property type="entry name" value="Acyl_CoA_acyltransferase"/>
</dbReference>
<comment type="caution">
    <text evidence="2">The sequence shown here is derived from an EMBL/GenBank/DDBJ whole genome shotgun (WGS) entry which is preliminary data.</text>
</comment>
<keyword evidence="3" id="KW-1185">Reference proteome</keyword>
<reference evidence="2 3" key="1">
    <citation type="submission" date="2022-10" db="EMBL/GenBank/DDBJ databases">
        <title>Draft genome sequence of Streptomyces sp. YSPA8.</title>
        <authorList>
            <person name="Moriuchi R."/>
            <person name="Dohra H."/>
            <person name="Yamamura H."/>
            <person name="Kodani S."/>
        </authorList>
    </citation>
    <scope>NUCLEOTIDE SEQUENCE [LARGE SCALE GENOMIC DNA]</scope>
    <source>
        <strain evidence="2 3">YSPA8</strain>
    </source>
</reference>
<protein>
    <submittedName>
        <fullName evidence="2">GNAT family N-acetyltransferase</fullName>
    </submittedName>
</protein>
<name>A0ABQ5P1W8_9ACTN</name>
<dbReference type="SUPFAM" id="SSF55729">
    <property type="entry name" value="Acyl-CoA N-acyltransferases (Nat)"/>
    <property type="match status" value="1"/>
</dbReference>
<feature type="domain" description="N-acetyltransferase" evidence="1">
    <location>
        <begin position="7"/>
        <end position="177"/>
    </location>
</feature>
<dbReference type="Gene3D" id="3.40.630.30">
    <property type="match status" value="1"/>
</dbReference>
<accession>A0ABQ5P1W8</accession>
<dbReference type="EMBL" id="BSBI01000008">
    <property type="protein sequence ID" value="GLF96502.1"/>
    <property type="molecule type" value="Genomic_DNA"/>
</dbReference>
<gene>
    <name evidence="2" type="ORF">SYYSPA8_19415</name>
</gene>
<dbReference type="Pfam" id="PF00583">
    <property type="entry name" value="Acetyltransf_1"/>
    <property type="match status" value="1"/>
</dbReference>
<dbReference type="PROSITE" id="PS51186">
    <property type="entry name" value="GNAT"/>
    <property type="match status" value="1"/>
</dbReference>
<evidence type="ECO:0000313" key="3">
    <source>
        <dbReference type="Proteomes" id="UP001291653"/>
    </source>
</evidence>
<evidence type="ECO:0000313" key="2">
    <source>
        <dbReference type="EMBL" id="GLF96502.1"/>
    </source>
</evidence>
<organism evidence="2 3">
    <name type="scientific">Streptomyces yaizuensis</name>
    <dbReference type="NCBI Taxonomy" id="2989713"/>
    <lineage>
        <taxon>Bacteria</taxon>
        <taxon>Bacillati</taxon>
        <taxon>Actinomycetota</taxon>
        <taxon>Actinomycetes</taxon>
        <taxon>Kitasatosporales</taxon>
        <taxon>Streptomycetaceae</taxon>
        <taxon>Streptomyces</taxon>
    </lineage>
</organism>